<comment type="caution">
    <text evidence="2">The sequence shown here is derived from an EMBL/GenBank/DDBJ whole genome shotgun (WGS) entry which is preliminary data.</text>
</comment>
<proteinExistence type="predicted"/>
<protein>
    <submittedName>
        <fullName evidence="2">Uncharacterized protein</fullName>
    </submittedName>
</protein>
<sequence length="145" mass="16084">MIQMDINPNFKNSYMLSVGKSNTRRLIRASTSNTKPTTAENHEQKENYNKRSNIKHANARQLPPTTTTPITTTSRPARTSLSREAVSLVALCLTQLPSGPKFCAKFGAMVGWHFDKLITLTKNVIGNGNTRRLLAGRRGDPFVQA</sequence>
<organism evidence="2 3">
    <name type="scientific">Caerostris darwini</name>
    <dbReference type="NCBI Taxonomy" id="1538125"/>
    <lineage>
        <taxon>Eukaryota</taxon>
        <taxon>Metazoa</taxon>
        <taxon>Ecdysozoa</taxon>
        <taxon>Arthropoda</taxon>
        <taxon>Chelicerata</taxon>
        <taxon>Arachnida</taxon>
        <taxon>Araneae</taxon>
        <taxon>Araneomorphae</taxon>
        <taxon>Entelegynae</taxon>
        <taxon>Araneoidea</taxon>
        <taxon>Araneidae</taxon>
        <taxon>Caerostris</taxon>
    </lineage>
</organism>
<dbReference type="AlphaFoldDB" id="A0AAV4UE65"/>
<feature type="region of interest" description="Disordered" evidence="1">
    <location>
        <begin position="25"/>
        <end position="79"/>
    </location>
</feature>
<accession>A0AAV4UE65</accession>
<name>A0AAV4UE65_9ARAC</name>
<reference evidence="2 3" key="1">
    <citation type="submission" date="2021-06" db="EMBL/GenBank/DDBJ databases">
        <title>Caerostris darwini draft genome.</title>
        <authorList>
            <person name="Kono N."/>
            <person name="Arakawa K."/>
        </authorList>
    </citation>
    <scope>NUCLEOTIDE SEQUENCE [LARGE SCALE GENOMIC DNA]</scope>
</reference>
<evidence type="ECO:0000313" key="3">
    <source>
        <dbReference type="Proteomes" id="UP001054837"/>
    </source>
</evidence>
<evidence type="ECO:0000256" key="1">
    <source>
        <dbReference type="SAM" id="MobiDB-lite"/>
    </source>
</evidence>
<dbReference type="EMBL" id="BPLQ01011151">
    <property type="protein sequence ID" value="GIY56011.1"/>
    <property type="molecule type" value="Genomic_DNA"/>
</dbReference>
<evidence type="ECO:0000313" key="2">
    <source>
        <dbReference type="EMBL" id="GIY56011.1"/>
    </source>
</evidence>
<gene>
    <name evidence="2" type="ORF">CDAR_517001</name>
</gene>
<keyword evidence="3" id="KW-1185">Reference proteome</keyword>
<feature type="compositionally biased region" description="Polar residues" evidence="1">
    <location>
        <begin position="29"/>
        <end position="39"/>
    </location>
</feature>
<feature type="compositionally biased region" description="Basic and acidic residues" evidence="1">
    <location>
        <begin position="40"/>
        <end position="49"/>
    </location>
</feature>
<feature type="compositionally biased region" description="Low complexity" evidence="1">
    <location>
        <begin position="63"/>
        <end position="79"/>
    </location>
</feature>
<dbReference type="Proteomes" id="UP001054837">
    <property type="component" value="Unassembled WGS sequence"/>
</dbReference>